<dbReference type="RefSeq" id="WP_062664509.1">
    <property type="nucleotide sequence ID" value="NZ_FIZX01000002.1"/>
</dbReference>
<gene>
    <name evidence="1" type="ORF">GCE9029_03128</name>
</gene>
<evidence type="ECO:0000313" key="2">
    <source>
        <dbReference type="Proteomes" id="UP000071641"/>
    </source>
</evidence>
<proteinExistence type="predicted"/>
<evidence type="ECO:0000313" key="1">
    <source>
        <dbReference type="EMBL" id="CZF82269.1"/>
    </source>
</evidence>
<organism evidence="1 2">
    <name type="scientific">Grimontia celer</name>
    <dbReference type="NCBI Taxonomy" id="1796497"/>
    <lineage>
        <taxon>Bacteria</taxon>
        <taxon>Pseudomonadati</taxon>
        <taxon>Pseudomonadota</taxon>
        <taxon>Gammaproteobacteria</taxon>
        <taxon>Vibrionales</taxon>
        <taxon>Vibrionaceae</taxon>
        <taxon>Grimontia</taxon>
    </lineage>
</organism>
<sequence length="146" mass="16613">MLWHKVQNQLKLHDISLVVGPNRSDKTKFLVEQYGDTPFTIDVSKAKLAYCGGDTTITDAEWHQIMERDCPFITVDDAHLLKMPDLLKLIEVAVETKKRLYMSCNETIVFDLPALLTHARKHCLSVVKLERLTANDVCAWVLGEFG</sequence>
<protein>
    <submittedName>
        <fullName evidence="1">Uncharacterized protein</fullName>
    </submittedName>
</protein>
<reference evidence="2" key="1">
    <citation type="submission" date="2016-02" db="EMBL/GenBank/DDBJ databases">
        <authorList>
            <person name="Rodrigo-Torres Lidia"/>
            <person name="Arahal R.David."/>
        </authorList>
    </citation>
    <scope>NUCLEOTIDE SEQUENCE [LARGE SCALE GENOMIC DNA]</scope>
    <source>
        <strain evidence="2">CECT 9029</strain>
    </source>
</reference>
<dbReference type="AlphaFoldDB" id="A0A128F646"/>
<dbReference type="EMBL" id="FIZX01000002">
    <property type="protein sequence ID" value="CZF82269.1"/>
    <property type="molecule type" value="Genomic_DNA"/>
</dbReference>
<dbReference type="Proteomes" id="UP000071641">
    <property type="component" value="Unassembled WGS sequence"/>
</dbReference>
<dbReference type="OrthoDB" id="5916483at2"/>
<accession>A0A128F646</accession>
<name>A0A128F646_9GAMM</name>
<keyword evidence="2" id="KW-1185">Reference proteome</keyword>